<dbReference type="Proteomes" id="UP000003240">
    <property type="component" value="Unassembled WGS sequence"/>
</dbReference>
<evidence type="ECO:0000259" key="1">
    <source>
        <dbReference type="Pfam" id="PF07872"/>
    </source>
</evidence>
<dbReference type="RefSeq" id="WP_004092952.1">
    <property type="nucleotide sequence ID" value="NZ_AFGF01000024.1"/>
</dbReference>
<protein>
    <recommendedName>
        <fullName evidence="1">DUF1659 domain-containing protein</fullName>
    </recommendedName>
</protein>
<reference evidence="2 3" key="1">
    <citation type="journal article" date="2011" name="EMBO J.">
        <title>Structural diversity of bacterial flagellar motors.</title>
        <authorList>
            <person name="Chen S."/>
            <person name="Beeby M."/>
            <person name="Murphy G.E."/>
            <person name="Leadbetter J.R."/>
            <person name="Hendrixson D.R."/>
            <person name="Briegel A."/>
            <person name="Li Z."/>
            <person name="Shi J."/>
            <person name="Tocheva E.I."/>
            <person name="Muller A."/>
            <person name="Dobro M.J."/>
            <person name="Jensen G.J."/>
        </authorList>
    </citation>
    <scope>NUCLEOTIDE SEQUENCE [LARGE SCALE GENOMIC DNA]</scope>
    <source>
        <strain evidence="2 3">DSM 6540</strain>
    </source>
</reference>
<evidence type="ECO:0000313" key="2">
    <source>
        <dbReference type="EMBL" id="EGO65240.1"/>
    </source>
</evidence>
<dbReference type="InterPro" id="IPR012454">
    <property type="entry name" value="DUF1659"/>
</dbReference>
<name>F7NFB5_9FIRM</name>
<dbReference type="AlphaFoldDB" id="F7NFB5"/>
<organism evidence="2 3">
    <name type="scientific">Acetonema longum DSM 6540</name>
    <dbReference type="NCBI Taxonomy" id="1009370"/>
    <lineage>
        <taxon>Bacteria</taxon>
        <taxon>Bacillati</taxon>
        <taxon>Bacillota</taxon>
        <taxon>Negativicutes</taxon>
        <taxon>Acetonemataceae</taxon>
        <taxon>Acetonema</taxon>
    </lineage>
</organism>
<gene>
    <name evidence="2" type="ORF">ALO_03711</name>
</gene>
<comment type="caution">
    <text evidence="2">The sequence shown here is derived from an EMBL/GenBank/DDBJ whole genome shotgun (WGS) entry which is preliminary data.</text>
</comment>
<dbReference type="EMBL" id="AFGF01000024">
    <property type="protein sequence ID" value="EGO65240.1"/>
    <property type="molecule type" value="Genomic_DNA"/>
</dbReference>
<dbReference type="STRING" id="1009370.ALO_03711"/>
<evidence type="ECO:0000313" key="3">
    <source>
        <dbReference type="Proteomes" id="UP000003240"/>
    </source>
</evidence>
<dbReference type="eggNOG" id="ENOG5033419">
    <property type="taxonomic scope" value="Bacteria"/>
</dbReference>
<feature type="domain" description="DUF1659" evidence="1">
    <location>
        <begin position="2"/>
        <end position="73"/>
    </location>
</feature>
<proteinExistence type="predicted"/>
<dbReference type="Pfam" id="PF07872">
    <property type="entry name" value="DUF1659"/>
    <property type="match status" value="1"/>
</dbReference>
<keyword evidence="3" id="KW-1185">Reference proteome</keyword>
<dbReference type="OrthoDB" id="1954703at2"/>
<accession>F7NFB5</accession>
<sequence>MAVSKVPQSSRAGIKVQTGVSTAGAPVYRVRSLQNVKAAALDEDVYAVAQAMAALQQHAVVSISRVDEANLVNE</sequence>